<dbReference type="AlphaFoldDB" id="A0A6L5WJ40"/>
<dbReference type="InterPro" id="IPR019289">
    <property type="entry name" value="Phage_tail_E/E"/>
</dbReference>
<evidence type="ECO:0000313" key="1">
    <source>
        <dbReference type="EMBL" id="MSN96482.1"/>
    </source>
</evidence>
<reference evidence="1 2" key="1">
    <citation type="submission" date="2019-09" db="EMBL/GenBank/DDBJ databases">
        <authorList>
            <person name="Silva M."/>
            <person name="Pereira G."/>
            <person name="Lopes-Da-Costa L."/>
            <person name="Silva E."/>
        </authorList>
    </citation>
    <scope>NUCLEOTIDE SEQUENCE [LARGE SCALE GENOMIC DNA]</scope>
    <source>
        <strain evidence="1 2">FMV-PI01</strain>
    </source>
</reference>
<dbReference type="EMBL" id="VWSJ01000014">
    <property type="protein sequence ID" value="MSN96482.1"/>
    <property type="molecule type" value="Genomic_DNA"/>
</dbReference>
<name>A0A6L5WJ40_9BACT</name>
<gene>
    <name evidence="1" type="ORF">F1B92_04755</name>
</gene>
<comment type="caution">
    <text evidence="1">The sequence shown here is derived from an EMBL/GenBank/DDBJ whole genome shotgun (WGS) entry which is preliminary data.</text>
</comment>
<keyword evidence="2" id="KW-1185">Reference proteome</keyword>
<sequence>MKEIILENGEILEMNEPTVRVLKYADKKDGDMEKTIYMIATLTNKTESQIEELGLKDFMLLQKALSDFLVDAGVIA</sequence>
<dbReference type="Pfam" id="PF10109">
    <property type="entry name" value="Phage_TAC_7"/>
    <property type="match status" value="1"/>
</dbReference>
<protein>
    <submittedName>
        <fullName evidence="1">Phage tail assembly protein</fullName>
    </submittedName>
</protein>
<reference evidence="1 2" key="2">
    <citation type="submission" date="2020-03" db="EMBL/GenBank/DDBJ databases">
        <title>Campylobacter portucalensis sp. nov., a new species of Campylobacter isolated from the reproductive tract of bulls.</title>
        <authorList>
            <person name="Silva M.F."/>
            <person name="Pereira G."/>
            <person name="Carneiro C."/>
            <person name="Hemphill A."/>
            <person name="Mateus L."/>
            <person name="Lopes-Da-Costa L."/>
            <person name="Silva E."/>
        </authorList>
    </citation>
    <scope>NUCLEOTIDE SEQUENCE [LARGE SCALE GENOMIC DNA]</scope>
    <source>
        <strain evidence="1 2">FMV-PI01</strain>
    </source>
</reference>
<evidence type="ECO:0000313" key="2">
    <source>
        <dbReference type="Proteomes" id="UP000476338"/>
    </source>
</evidence>
<dbReference type="RefSeq" id="WP_154570754.1">
    <property type="nucleotide sequence ID" value="NZ_VWSJ01000014.1"/>
</dbReference>
<proteinExistence type="predicted"/>
<accession>A0A6L5WJ40</accession>
<dbReference type="Proteomes" id="UP000476338">
    <property type="component" value="Unassembled WGS sequence"/>
</dbReference>
<organism evidence="1 2">
    <name type="scientific">Campylobacter portucalensis</name>
    <dbReference type="NCBI Taxonomy" id="2608384"/>
    <lineage>
        <taxon>Bacteria</taxon>
        <taxon>Pseudomonadati</taxon>
        <taxon>Campylobacterota</taxon>
        <taxon>Epsilonproteobacteria</taxon>
        <taxon>Campylobacterales</taxon>
        <taxon>Campylobacteraceae</taxon>
        <taxon>Campylobacter</taxon>
    </lineage>
</organism>